<dbReference type="GO" id="GO:0032259">
    <property type="term" value="P:methylation"/>
    <property type="evidence" value="ECO:0007669"/>
    <property type="project" value="UniProtKB-KW"/>
</dbReference>
<evidence type="ECO:0000313" key="4">
    <source>
        <dbReference type="EMBL" id="MDM5146950.1"/>
    </source>
</evidence>
<evidence type="ECO:0000259" key="3">
    <source>
        <dbReference type="Pfam" id="PF08241"/>
    </source>
</evidence>
<evidence type="ECO:0000256" key="1">
    <source>
        <dbReference type="ARBA" id="ARBA00022603"/>
    </source>
</evidence>
<evidence type="ECO:0000256" key="2">
    <source>
        <dbReference type="ARBA" id="ARBA00022679"/>
    </source>
</evidence>
<protein>
    <submittedName>
        <fullName evidence="4">Methyltransferase domain-containing protein</fullName>
    </submittedName>
</protein>
<gene>
    <name evidence="4" type="ORF">NQX30_00920</name>
</gene>
<dbReference type="Gene3D" id="3.40.50.150">
    <property type="entry name" value="Vaccinia Virus protein VP39"/>
    <property type="match status" value="1"/>
</dbReference>
<name>A0ABT7QJQ3_9GAMM</name>
<keyword evidence="2" id="KW-0808">Transferase</keyword>
<reference evidence="4" key="1">
    <citation type="submission" date="2022-08" db="EMBL/GenBank/DDBJ databases">
        <authorList>
            <person name="Dzunkova M."/>
            <person name="La Clair J."/>
            <person name="Tyml T."/>
            <person name="Doud D."/>
            <person name="Schulz F."/>
            <person name="Piquer S."/>
            <person name="Porcel Sanchis D."/>
            <person name="Osborn A."/>
            <person name="Robinson D."/>
            <person name="Louie K.B."/>
            <person name="Bowen B.P."/>
            <person name="Bowers R."/>
            <person name="Lee J."/>
            <person name="Arnau Llombart V."/>
            <person name="Diaz Villanueva W."/>
            <person name="Gosliner T."/>
            <person name="Northen T."/>
            <person name="Cheng J.-F."/>
            <person name="Burkart M.D."/>
            <person name="Woyke T."/>
        </authorList>
    </citation>
    <scope>NUCLEOTIDE SEQUENCE</scope>
    <source>
        <strain evidence="4">Df01</strain>
    </source>
</reference>
<comment type="caution">
    <text evidence="4">The sequence shown here is derived from an EMBL/GenBank/DDBJ whole genome shotgun (WGS) entry which is preliminary data.</text>
</comment>
<feature type="domain" description="Methyltransferase type 11" evidence="3">
    <location>
        <begin position="53"/>
        <end position="123"/>
    </location>
</feature>
<dbReference type="Proteomes" id="UP001168167">
    <property type="component" value="Unassembled WGS sequence"/>
</dbReference>
<dbReference type="EMBL" id="JANQAO010000001">
    <property type="protein sequence ID" value="MDM5146950.1"/>
    <property type="molecule type" value="Genomic_DNA"/>
</dbReference>
<dbReference type="GO" id="GO:0008168">
    <property type="term" value="F:methyltransferase activity"/>
    <property type="evidence" value="ECO:0007669"/>
    <property type="project" value="UniProtKB-KW"/>
</dbReference>
<dbReference type="Pfam" id="PF08241">
    <property type="entry name" value="Methyltransf_11"/>
    <property type="match status" value="1"/>
</dbReference>
<dbReference type="CDD" id="cd02440">
    <property type="entry name" value="AdoMet_MTases"/>
    <property type="match status" value="1"/>
</dbReference>
<dbReference type="SUPFAM" id="SSF53335">
    <property type="entry name" value="S-adenosyl-L-methionine-dependent methyltransferases"/>
    <property type="match status" value="1"/>
</dbReference>
<keyword evidence="1 4" id="KW-0489">Methyltransferase</keyword>
<dbReference type="InterPro" id="IPR050602">
    <property type="entry name" value="Malonyl-ACP_OMT"/>
</dbReference>
<proteinExistence type="predicted"/>
<accession>A0ABT7QJQ3</accession>
<sequence>MSVATDKAQVRRAFSRAIADDATAVIGERLAERLVCIDINPQWAADIGGDGKALQKHYPTAQVIALDFALPVLHHASGYRVLADAEFLPLQSASLDMLWSNLCFEWADIKQTLKEAARTLKPETGLLIFSTLGPDTLREARAAFAKTEPDAPLRMHTFMDMHDIGDLLVQTGFSEPMLEMEQLTLTYAAAEDALREVHNWGAGCALQTRRRGLTGRRQWQAAMTEYEKLFADEAGRVPATYEIVYAIAWRTAPKETVINFA</sequence>
<reference evidence="4" key="2">
    <citation type="journal article" date="2023" name="Microbiome">
        <title>Synthase-selected sorting approach identifies a beta-lactone synthase in a nudibranch symbiotic bacterium.</title>
        <authorList>
            <person name="Dzunkova M."/>
            <person name="La Clair J.J."/>
            <person name="Tyml T."/>
            <person name="Doud D."/>
            <person name="Schulz F."/>
            <person name="Piquer-Esteban S."/>
            <person name="Porcel Sanchis D."/>
            <person name="Osborn A."/>
            <person name="Robinson D."/>
            <person name="Louie K.B."/>
            <person name="Bowen B.P."/>
            <person name="Bowers R.M."/>
            <person name="Lee J."/>
            <person name="Arnau V."/>
            <person name="Diaz-Villanueva W."/>
            <person name="Stepanauskas R."/>
            <person name="Gosliner T."/>
            <person name="Date S.V."/>
            <person name="Northen T.R."/>
            <person name="Cheng J.F."/>
            <person name="Burkart M.D."/>
            <person name="Woyke T."/>
        </authorList>
    </citation>
    <scope>NUCLEOTIDE SEQUENCE</scope>
    <source>
        <strain evidence="4">Df01</strain>
    </source>
</reference>
<organism evidence="4 5">
    <name type="scientific">Candidatus Doriopsillibacter californiensis</name>
    <dbReference type="NCBI Taxonomy" id="2970740"/>
    <lineage>
        <taxon>Bacteria</taxon>
        <taxon>Pseudomonadati</taxon>
        <taxon>Pseudomonadota</taxon>
        <taxon>Gammaproteobacteria</taxon>
        <taxon>Candidatus Tethybacterales</taxon>
        <taxon>Candidatus Persebacteraceae</taxon>
        <taxon>Candidatus Doriopsillibacter</taxon>
    </lineage>
</organism>
<dbReference type="InterPro" id="IPR013216">
    <property type="entry name" value="Methyltransf_11"/>
</dbReference>
<dbReference type="PANTHER" id="PTHR13090:SF1">
    <property type="entry name" value="ARGININE-HYDROXYLASE NDUFAF5, MITOCHONDRIAL"/>
    <property type="match status" value="1"/>
</dbReference>
<evidence type="ECO:0000313" key="5">
    <source>
        <dbReference type="Proteomes" id="UP001168167"/>
    </source>
</evidence>
<dbReference type="PANTHER" id="PTHR13090">
    <property type="entry name" value="ARGININE-HYDROXYLASE NDUFAF5, MITOCHONDRIAL"/>
    <property type="match status" value="1"/>
</dbReference>
<keyword evidence="5" id="KW-1185">Reference proteome</keyword>
<dbReference type="InterPro" id="IPR029063">
    <property type="entry name" value="SAM-dependent_MTases_sf"/>
</dbReference>